<dbReference type="InterPro" id="IPR003018">
    <property type="entry name" value="GAF"/>
</dbReference>
<dbReference type="Pfam" id="PF25601">
    <property type="entry name" value="AAA_lid_14"/>
    <property type="match status" value="1"/>
</dbReference>
<dbReference type="SMART" id="SM00382">
    <property type="entry name" value="AAA"/>
    <property type="match status" value="1"/>
</dbReference>
<dbReference type="InterPro" id="IPR008984">
    <property type="entry name" value="SMAD_FHA_dom_sf"/>
</dbReference>
<dbReference type="Gene3D" id="2.60.200.20">
    <property type="match status" value="1"/>
</dbReference>
<dbReference type="InterPro" id="IPR002078">
    <property type="entry name" value="Sigma_54_int"/>
</dbReference>
<evidence type="ECO:0000256" key="2">
    <source>
        <dbReference type="ARBA" id="ARBA00022840"/>
    </source>
</evidence>
<feature type="domain" description="Sigma-54 factor interaction" evidence="8">
    <location>
        <begin position="344"/>
        <end position="573"/>
    </location>
</feature>
<dbReference type="PROSITE" id="PS50006">
    <property type="entry name" value="FHA_DOMAIN"/>
    <property type="match status" value="1"/>
</dbReference>
<dbReference type="Gene3D" id="3.30.450.40">
    <property type="match status" value="1"/>
</dbReference>
<dbReference type="InterPro" id="IPR002197">
    <property type="entry name" value="HTH_Fis"/>
</dbReference>
<dbReference type="Gene3D" id="1.10.8.60">
    <property type="match status" value="1"/>
</dbReference>
<comment type="caution">
    <text evidence="9">The sequence shown here is derived from an EMBL/GenBank/DDBJ whole genome shotgun (WGS) entry which is preliminary data.</text>
</comment>
<dbReference type="PROSITE" id="PS00688">
    <property type="entry name" value="SIGMA54_INTERACT_3"/>
    <property type="match status" value="1"/>
</dbReference>
<dbReference type="SUPFAM" id="SSF55781">
    <property type="entry name" value="GAF domain-like"/>
    <property type="match status" value="1"/>
</dbReference>
<dbReference type="OrthoDB" id="9761019at2"/>
<feature type="domain" description="FHA" evidence="7">
    <location>
        <begin position="29"/>
        <end position="78"/>
    </location>
</feature>
<dbReference type="FunFam" id="1.10.8.60:FF:000014">
    <property type="entry name" value="DNA-binding transcriptional regulator NtrC"/>
    <property type="match status" value="1"/>
</dbReference>
<keyword evidence="5" id="KW-0010">Activator</keyword>
<sequence>MSNSASGFLVLRRPDGFGDVYPLLPGQRYSAGRAPDNRIVLKDDLCSRHHAEVFPEGSGWAVRDLGSLNGTSVNDVPAKEDITLHSLAAVRMGRSDFIYVEKLDQLPGIPSNPPRAKDQPEGLEITRRLGQTKFLPHPGTIPTDATVVGAHDRTVSLPSTRLSHADALAILFRLALDMSEVQAEAELAELTIDALLRATPAEVGAVLGLKDARTLETIAYKSAVPERPTYHKVSQFVSREVLTAKQAILAEDISSNNSLRNRDSITDMKATSLICAPILFEGQPLGVLHLYRTAQSGRLNQDDLEFALAAAHQLGTAWHRARRETGLTLENQSLRDQLRLDSELIGESAALKNVEQQVARVAATKATVLIRGESGVGKELVARAIHYSSPRRESPFVCLNCAALTETLLESELFGHEKGSFTGATERMIGKFEASDTGTIFLDEIGEMNPSTQAKLLRVLEGHPFERVGGSTPIKVDVRVVAATNRPLEDAIRAGEFRRDLYFRLQVVQIDVPSLRDRPDDVPVLAEHFLKRFARETARKVKGFTPGAIKKMQAHQWPGNVRELRNVIERAVALGSGSQVEESDIWLSPLEAFNAAPPAAVGYEAISMEELERRHIQNTLEHTDWNKSRAAEILGIERSTLDRKIKTYEIKK</sequence>
<dbReference type="InterPro" id="IPR025943">
    <property type="entry name" value="Sigma_54_int_dom_ATP-bd_2"/>
</dbReference>
<keyword evidence="1" id="KW-0547">Nucleotide-binding</keyword>
<dbReference type="PROSITE" id="PS00675">
    <property type="entry name" value="SIGMA54_INTERACT_1"/>
    <property type="match status" value="1"/>
</dbReference>
<accession>A0A225E8X1</accession>
<dbReference type="Gene3D" id="3.40.50.300">
    <property type="entry name" value="P-loop containing nucleotide triphosphate hydrolases"/>
    <property type="match status" value="1"/>
</dbReference>
<dbReference type="GO" id="GO:0005524">
    <property type="term" value="F:ATP binding"/>
    <property type="evidence" value="ECO:0007669"/>
    <property type="project" value="UniProtKB-KW"/>
</dbReference>
<dbReference type="Proteomes" id="UP000214646">
    <property type="component" value="Unassembled WGS sequence"/>
</dbReference>
<dbReference type="SUPFAM" id="SSF46689">
    <property type="entry name" value="Homeodomain-like"/>
    <property type="match status" value="1"/>
</dbReference>
<dbReference type="InterPro" id="IPR027417">
    <property type="entry name" value="P-loop_NTPase"/>
</dbReference>
<evidence type="ECO:0000256" key="3">
    <source>
        <dbReference type="ARBA" id="ARBA00023015"/>
    </source>
</evidence>
<dbReference type="InterPro" id="IPR029016">
    <property type="entry name" value="GAF-like_dom_sf"/>
</dbReference>
<dbReference type="GO" id="GO:0006355">
    <property type="term" value="P:regulation of DNA-templated transcription"/>
    <property type="evidence" value="ECO:0007669"/>
    <property type="project" value="InterPro"/>
</dbReference>
<keyword evidence="3" id="KW-0805">Transcription regulation</keyword>
<evidence type="ECO:0000259" key="7">
    <source>
        <dbReference type="PROSITE" id="PS50006"/>
    </source>
</evidence>
<evidence type="ECO:0000313" key="9">
    <source>
        <dbReference type="EMBL" id="OWK47208.1"/>
    </source>
</evidence>
<keyword evidence="4" id="KW-0238">DNA-binding</keyword>
<dbReference type="SMART" id="SM00240">
    <property type="entry name" value="FHA"/>
    <property type="match status" value="1"/>
</dbReference>
<organism evidence="9 10">
    <name type="scientific">Fimbriiglobus ruber</name>
    <dbReference type="NCBI Taxonomy" id="1908690"/>
    <lineage>
        <taxon>Bacteria</taxon>
        <taxon>Pseudomonadati</taxon>
        <taxon>Planctomycetota</taxon>
        <taxon>Planctomycetia</taxon>
        <taxon>Gemmatales</taxon>
        <taxon>Gemmataceae</taxon>
        <taxon>Fimbriiglobus</taxon>
    </lineage>
</organism>
<dbReference type="Pfam" id="PF00498">
    <property type="entry name" value="FHA"/>
    <property type="match status" value="1"/>
</dbReference>
<keyword evidence="10" id="KW-1185">Reference proteome</keyword>
<gene>
    <name evidence="9" type="ORF">FRUB_00907</name>
</gene>
<dbReference type="PROSITE" id="PS00676">
    <property type="entry name" value="SIGMA54_INTERACT_2"/>
    <property type="match status" value="1"/>
</dbReference>
<dbReference type="PANTHER" id="PTHR32071:SF57">
    <property type="entry name" value="C4-DICARBOXYLATE TRANSPORT TRANSCRIPTIONAL REGULATORY PROTEIN DCTD"/>
    <property type="match status" value="1"/>
</dbReference>
<dbReference type="InterPro" id="IPR025944">
    <property type="entry name" value="Sigma_54_int_dom_CS"/>
</dbReference>
<dbReference type="GO" id="GO:0043565">
    <property type="term" value="F:sequence-specific DNA binding"/>
    <property type="evidence" value="ECO:0007669"/>
    <property type="project" value="InterPro"/>
</dbReference>
<keyword evidence="2" id="KW-0067">ATP-binding</keyword>
<evidence type="ECO:0000256" key="4">
    <source>
        <dbReference type="ARBA" id="ARBA00023125"/>
    </source>
</evidence>
<dbReference type="AlphaFoldDB" id="A0A225E8X1"/>
<dbReference type="RefSeq" id="WP_088252343.1">
    <property type="nucleotide sequence ID" value="NZ_NIDE01000001.1"/>
</dbReference>
<dbReference type="Gene3D" id="1.10.10.60">
    <property type="entry name" value="Homeodomain-like"/>
    <property type="match status" value="1"/>
</dbReference>
<dbReference type="EMBL" id="NIDE01000001">
    <property type="protein sequence ID" value="OWK47208.1"/>
    <property type="molecule type" value="Genomic_DNA"/>
</dbReference>
<dbReference type="InterPro" id="IPR009057">
    <property type="entry name" value="Homeodomain-like_sf"/>
</dbReference>
<protein>
    <submittedName>
        <fullName evidence="9">Two-component system response regulator (Ntr family)</fullName>
    </submittedName>
</protein>
<dbReference type="InterPro" id="IPR025662">
    <property type="entry name" value="Sigma_54_int_dom_ATP-bd_1"/>
</dbReference>
<dbReference type="InterPro" id="IPR000253">
    <property type="entry name" value="FHA_dom"/>
</dbReference>
<dbReference type="PANTHER" id="PTHR32071">
    <property type="entry name" value="TRANSCRIPTIONAL REGULATORY PROTEIN"/>
    <property type="match status" value="1"/>
</dbReference>
<dbReference type="InterPro" id="IPR003593">
    <property type="entry name" value="AAA+_ATPase"/>
</dbReference>
<dbReference type="PROSITE" id="PS50045">
    <property type="entry name" value="SIGMA54_INTERACT_4"/>
    <property type="match status" value="1"/>
</dbReference>
<dbReference type="SUPFAM" id="SSF49879">
    <property type="entry name" value="SMAD/FHA domain"/>
    <property type="match status" value="1"/>
</dbReference>
<dbReference type="CDD" id="cd00009">
    <property type="entry name" value="AAA"/>
    <property type="match status" value="1"/>
</dbReference>
<evidence type="ECO:0000256" key="1">
    <source>
        <dbReference type="ARBA" id="ARBA00022741"/>
    </source>
</evidence>
<dbReference type="InterPro" id="IPR058031">
    <property type="entry name" value="AAA_lid_NorR"/>
</dbReference>
<dbReference type="CDD" id="cd00060">
    <property type="entry name" value="FHA"/>
    <property type="match status" value="1"/>
</dbReference>
<evidence type="ECO:0000259" key="8">
    <source>
        <dbReference type="PROSITE" id="PS50045"/>
    </source>
</evidence>
<keyword evidence="6" id="KW-0804">Transcription</keyword>
<dbReference type="Pfam" id="PF13185">
    <property type="entry name" value="GAF_2"/>
    <property type="match status" value="1"/>
</dbReference>
<dbReference type="SUPFAM" id="SSF52540">
    <property type="entry name" value="P-loop containing nucleoside triphosphate hydrolases"/>
    <property type="match status" value="1"/>
</dbReference>
<evidence type="ECO:0000256" key="5">
    <source>
        <dbReference type="ARBA" id="ARBA00023159"/>
    </source>
</evidence>
<evidence type="ECO:0000256" key="6">
    <source>
        <dbReference type="ARBA" id="ARBA00023163"/>
    </source>
</evidence>
<reference evidence="10" key="1">
    <citation type="submission" date="2017-06" db="EMBL/GenBank/DDBJ databases">
        <title>Genome analysis of Fimbriiglobus ruber SP5, the first member of the order Planctomycetales with confirmed chitinolytic capability.</title>
        <authorList>
            <person name="Ravin N.V."/>
            <person name="Rakitin A.L."/>
            <person name="Ivanova A.A."/>
            <person name="Beletsky A.V."/>
            <person name="Kulichevskaya I.S."/>
            <person name="Mardanov A.V."/>
            <person name="Dedysh S.N."/>
        </authorList>
    </citation>
    <scope>NUCLEOTIDE SEQUENCE [LARGE SCALE GENOMIC DNA]</scope>
    <source>
        <strain evidence="10">SP5</strain>
    </source>
</reference>
<dbReference type="Pfam" id="PF00158">
    <property type="entry name" value="Sigma54_activat"/>
    <property type="match status" value="1"/>
</dbReference>
<proteinExistence type="predicted"/>
<name>A0A225E8X1_9BACT</name>
<evidence type="ECO:0000313" key="10">
    <source>
        <dbReference type="Proteomes" id="UP000214646"/>
    </source>
</evidence>
<dbReference type="FunFam" id="3.40.50.300:FF:000006">
    <property type="entry name" value="DNA-binding transcriptional regulator NtrC"/>
    <property type="match status" value="1"/>
</dbReference>
<dbReference type="Pfam" id="PF02954">
    <property type="entry name" value="HTH_8"/>
    <property type="match status" value="1"/>
</dbReference>
<dbReference type="SMART" id="SM00065">
    <property type="entry name" value="GAF"/>
    <property type="match status" value="1"/>
</dbReference>
<dbReference type="PRINTS" id="PR01590">
    <property type="entry name" value="HTHFIS"/>
</dbReference>